<reference evidence="2 3" key="1">
    <citation type="journal article" date="2018" name="Front. Microbiol.">
        <title>Genome-Wide Analysis of Corynespora cassiicola Leaf Fall Disease Putative Effectors.</title>
        <authorList>
            <person name="Lopez D."/>
            <person name="Ribeiro S."/>
            <person name="Label P."/>
            <person name="Fumanal B."/>
            <person name="Venisse J.S."/>
            <person name="Kohler A."/>
            <person name="de Oliveira R.R."/>
            <person name="Labutti K."/>
            <person name="Lipzen A."/>
            <person name="Lail K."/>
            <person name="Bauer D."/>
            <person name="Ohm R.A."/>
            <person name="Barry K.W."/>
            <person name="Spatafora J."/>
            <person name="Grigoriev I.V."/>
            <person name="Martin F.M."/>
            <person name="Pujade-Renaud V."/>
        </authorList>
    </citation>
    <scope>NUCLEOTIDE SEQUENCE [LARGE SCALE GENOMIC DNA]</scope>
    <source>
        <strain evidence="2 3">Philippines</strain>
    </source>
</reference>
<dbReference type="AlphaFoldDB" id="A0A2T2N685"/>
<evidence type="ECO:0000313" key="2">
    <source>
        <dbReference type="EMBL" id="PSN60924.1"/>
    </source>
</evidence>
<gene>
    <name evidence="2" type="ORF">BS50DRAFT_639615</name>
</gene>
<dbReference type="PANTHER" id="PTHR35802:SF1">
    <property type="entry name" value="PROTEASE SYNTHASE AND SPORULATION PROTEIN PAI 2"/>
    <property type="match status" value="1"/>
</dbReference>
<keyword evidence="3" id="KW-1185">Reference proteome</keyword>
<proteinExistence type="predicted"/>
<dbReference type="SUPFAM" id="SSF50475">
    <property type="entry name" value="FMN-binding split barrel"/>
    <property type="match status" value="2"/>
</dbReference>
<dbReference type="OrthoDB" id="2101473at2759"/>
<organism evidence="2 3">
    <name type="scientific">Corynespora cassiicola Philippines</name>
    <dbReference type="NCBI Taxonomy" id="1448308"/>
    <lineage>
        <taxon>Eukaryota</taxon>
        <taxon>Fungi</taxon>
        <taxon>Dikarya</taxon>
        <taxon>Ascomycota</taxon>
        <taxon>Pezizomycotina</taxon>
        <taxon>Dothideomycetes</taxon>
        <taxon>Pleosporomycetidae</taxon>
        <taxon>Pleosporales</taxon>
        <taxon>Corynesporascaceae</taxon>
        <taxon>Corynespora</taxon>
    </lineage>
</organism>
<feature type="region of interest" description="Disordered" evidence="1">
    <location>
        <begin position="191"/>
        <end position="232"/>
    </location>
</feature>
<dbReference type="Pfam" id="PF04299">
    <property type="entry name" value="FMN_bind_2"/>
    <property type="match status" value="1"/>
</dbReference>
<evidence type="ECO:0008006" key="4">
    <source>
        <dbReference type="Google" id="ProtNLM"/>
    </source>
</evidence>
<feature type="compositionally biased region" description="Low complexity" evidence="1">
    <location>
        <begin position="84"/>
        <end position="106"/>
    </location>
</feature>
<accession>A0A2T2N685</accession>
<feature type="compositionally biased region" description="Acidic residues" evidence="1">
    <location>
        <begin position="219"/>
        <end position="228"/>
    </location>
</feature>
<dbReference type="Proteomes" id="UP000240883">
    <property type="component" value="Unassembled WGS sequence"/>
</dbReference>
<dbReference type="InterPro" id="IPR012349">
    <property type="entry name" value="Split_barrel_FMN-bd"/>
</dbReference>
<protein>
    <recommendedName>
        <fullName evidence="4">Transcriptional regulator</fullName>
    </recommendedName>
</protein>
<dbReference type="EMBL" id="KZ678146">
    <property type="protein sequence ID" value="PSN60924.1"/>
    <property type="molecule type" value="Genomic_DNA"/>
</dbReference>
<dbReference type="InterPro" id="IPR007396">
    <property type="entry name" value="TR_PAI2-type"/>
</dbReference>
<evidence type="ECO:0000313" key="3">
    <source>
        <dbReference type="Proteomes" id="UP000240883"/>
    </source>
</evidence>
<dbReference type="PANTHER" id="PTHR35802">
    <property type="entry name" value="PROTEASE SYNTHASE AND SPORULATION PROTEIN PAI 2"/>
    <property type="match status" value="1"/>
</dbReference>
<name>A0A2T2N685_CORCC</name>
<evidence type="ECO:0000256" key="1">
    <source>
        <dbReference type="SAM" id="MobiDB-lite"/>
    </source>
</evidence>
<dbReference type="Gene3D" id="2.30.110.10">
    <property type="entry name" value="Electron Transport, Fmn-binding Protein, Chain A"/>
    <property type="match status" value="1"/>
</dbReference>
<sequence>MYLRAAHAETSIPVLRQLIRDHPLGILTTAIPHPEYPLLQCSHIPWVLDVQDEGSETELGRLRGHMARANPQAKAMVEEALAHPSSSSASASTSASASASPSTSAPAPAPTMTLQQQVLVLFTATPHHYVSPRFYAETKPATGKVVPTWDYAAVQVYGRATLHGETSFLDGQMGDLTRECEEGLLAAQLRQRKRKQQQQQQKCASGDQDQGPVSVKPEDNDDDNDDGGEAWKVSDAPAGYIKVLQRAVVGVEIEIERLEGKFKMSQEMGLGDRRGVVEGLEGLGEGVATDLARMVKERGGLGDDDGAAAAAAAASSSKS</sequence>
<feature type="region of interest" description="Disordered" evidence="1">
    <location>
        <begin position="79"/>
        <end position="109"/>
    </location>
</feature>